<feature type="region of interest" description="Disordered" evidence="1">
    <location>
        <begin position="125"/>
        <end position="198"/>
    </location>
</feature>
<reference evidence="3 4" key="1">
    <citation type="submission" date="2017-05" db="EMBL/GenBank/DDBJ databases">
        <title>Complete and WGS of Bordetella genogroups.</title>
        <authorList>
            <person name="Spilker T."/>
            <person name="LiPuma J."/>
        </authorList>
    </citation>
    <scope>NUCLEOTIDE SEQUENCE [LARGE SCALE GENOMIC DNA]</scope>
    <source>
        <strain evidence="3 4">AU19157</strain>
    </source>
</reference>
<name>A0A1W6YK48_9BORD</name>
<keyword evidence="4" id="KW-1185">Reference proteome</keyword>
<dbReference type="OrthoDB" id="5296742at2"/>
<accession>A0A1W6YK48</accession>
<evidence type="ECO:0000313" key="3">
    <source>
        <dbReference type="EMBL" id="ARP81465.1"/>
    </source>
</evidence>
<feature type="region of interest" description="Disordered" evidence="1">
    <location>
        <begin position="35"/>
        <end position="61"/>
    </location>
</feature>
<dbReference type="Gene3D" id="3.30.750.140">
    <property type="match status" value="1"/>
</dbReference>
<evidence type="ECO:0000256" key="1">
    <source>
        <dbReference type="SAM" id="MobiDB-lite"/>
    </source>
</evidence>
<feature type="region of interest" description="Disordered" evidence="1">
    <location>
        <begin position="288"/>
        <end position="349"/>
    </location>
</feature>
<proteinExistence type="predicted"/>
<feature type="compositionally biased region" description="Polar residues" evidence="1">
    <location>
        <begin position="329"/>
        <end position="343"/>
    </location>
</feature>
<dbReference type="Proteomes" id="UP000194151">
    <property type="component" value="Chromosome"/>
</dbReference>
<dbReference type="InterPro" id="IPR021136">
    <property type="entry name" value="Flagellar_hook_control-like_C"/>
</dbReference>
<protein>
    <recommendedName>
        <fullName evidence="2">Flagellar hook-length control protein-like C-terminal domain-containing protein</fullName>
    </recommendedName>
</protein>
<dbReference type="AlphaFoldDB" id="A0A1W6YK48"/>
<organism evidence="3 4">
    <name type="scientific">Bordetella genomosp. 8</name>
    <dbReference type="NCBI Taxonomy" id="1416806"/>
    <lineage>
        <taxon>Bacteria</taxon>
        <taxon>Pseudomonadati</taxon>
        <taxon>Pseudomonadota</taxon>
        <taxon>Betaproteobacteria</taxon>
        <taxon>Burkholderiales</taxon>
        <taxon>Alcaligenaceae</taxon>
        <taxon>Bordetella</taxon>
    </lineage>
</organism>
<dbReference type="RefSeq" id="WP_086064656.1">
    <property type="nucleotide sequence ID" value="NZ_CP021108.1"/>
</dbReference>
<feature type="region of interest" description="Disordered" evidence="1">
    <location>
        <begin position="212"/>
        <end position="235"/>
    </location>
</feature>
<gene>
    <name evidence="3" type="ORF">CAL12_12050</name>
</gene>
<sequence>MSIGPTALSSLLVQRLDAVLGTQLAQQGSTNTALRDAVIPPGGADGVRPDPQGRGNDQLGNLTGRERAALREAAEQAELAAALRSRFVSTGTTPSAPTTLGQTARVILTLLAQYPETAPALAGKAPLWSGDGSTDTGHDGAAQGMGARPGGMGAVAGEPRPVQERGDGAQQDMDGQNQGAQASTGSARDQAAGGAGKAAAASAAQNAADDVTQLANGPRPGAGTAATGAQGADAARATALHPGAPQAGPLAQALKQAIETSGLFYESHLSDVAYGKRGLDQLRTEPQAGLDASQAETIQTPVPKQSILADNPRFNLPTSAAPTMPQADGTPTSGSAPTWSGSTPAHAPAAPPGIHPDATLLVRQQLEVLANQTLAWEGTAWPGTGMWWEIRREQQDGSAYMGDLDQPAGWATRLVLTMPRLGTVEASISLSGQQLSLQIVAPEGEREIAAGGADLRKRMEGAGLQLTQLSISAHAPAPEPAP</sequence>
<feature type="compositionally biased region" description="Polar residues" evidence="1">
    <location>
        <begin position="294"/>
        <end position="303"/>
    </location>
</feature>
<evidence type="ECO:0000313" key="4">
    <source>
        <dbReference type="Proteomes" id="UP000194151"/>
    </source>
</evidence>
<feature type="compositionally biased region" description="Low complexity" evidence="1">
    <location>
        <begin position="187"/>
        <end position="198"/>
    </location>
</feature>
<feature type="domain" description="Flagellar hook-length control protein-like C-terminal" evidence="2">
    <location>
        <begin position="405"/>
        <end position="475"/>
    </location>
</feature>
<dbReference type="InterPro" id="IPR038610">
    <property type="entry name" value="FliK-like_C_sf"/>
</dbReference>
<dbReference type="EMBL" id="CP021108">
    <property type="protein sequence ID" value="ARP81465.1"/>
    <property type="molecule type" value="Genomic_DNA"/>
</dbReference>
<dbReference type="KEGG" id="bgv:CAL12_12050"/>
<feature type="compositionally biased region" description="Polar residues" evidence="1">
    <location>
        <begin position="173"/>
        <end position="186"/>
    </location>
</feature>
<dbReference type="Pfam" id="PF02120">
    <property type="entry name" value="Flg_hook"/>
    <property type="match status" value="1"/>
</dbReference>
<evidence type="ECO:0000259" key="2">
    <source>
        <dbReference type="Pfam" id="PF02120"/>
    </source>
</evidence>
<dbReference type="STRING" id="1416806.CAL12_12050"/>